<feature type="transmembrane region" description="Helical" evidence="1">
    <location>
        <begin position="124"/>
        <end position="143"/>
    </location>
</feature>
<feature type="transmembrane region" description="Helical" evidence="1">
    <location>
        <begin position="56"/>
        <end position="77"/>
    </location>
</feature>
<keyword evidence="1" id="KW-1133">Transmembrane helix</keyword>
<name>A0A1H6AY64_9BACT</name>
<evidence type="ECO:0000256" key="1">
    <source>
        <dbReference type="SAM" id="Phobius"/>
    </source>
</evidence>
<feature type="transmembrane region" description="Helical" evidence="1">
    <location>
        <begin position="163"/>
        <end position="180"/>
    </location>
</feature>
<evidence type="ECO:0000313" key="2">
    <source>
        <dbReference type="EMBL" id="SEG53491.1"/>
    </source>
</evidence>
<keyword evidence="3" id="KW-1185">Reference proteome</keyword>
<dbReference type="EMBL" id="FNVA01000006">
    <property type="protein sequence ID" value="SEG53491.1"/>
    <property type="molecule type" value="Genomic_DNA"/>
</dbReference>
<evidence type="ECO:0000313" key="3">
    <source>
        <dbReference type="Proteomes" id="UP000236728"/>
    </source>
</evidence>
<sequence>MERLTGEEPRPHLLTLLGALIRRPQTLFSVWNWKSALLSITLRGPIFFGAALSKGFGAAFGALLAETLICALGVGLYNALVQTLRRAEPLWATGVLLSLVFPGCVQAIEYTIHRLRGTPHLRTAAIISLCVSGISTLFNWYAMRNGALMVGPDSSGLLSDLRHLPRLILGFVIAPFRFALRRIRGSTIPDPSTQQIEPGGAV</sequence>
<reference evidence="2 3" key="1">
    <citation type="submission" date="2016-10" db="EMBL/GenBank/DDBJ databases">
        <authorList>
            <person name="de Groot N.N."/>
        </authorList>
    </citation>
    <scope>NUCLEOTIDE SEQUENCE [LARGE SCALE GENOMIC DNA]</scope>
    <source>
        <strain evidence="2 3">DSM 22489</strain>
    </source>
</reference>
<proteinExistence type="predicted"/>
<gene>
    <name evidence="2" type="ORF">SAMN05421819_3359</name>
</gene>
<dbReference type="RefSeq" id="WP_103934239.1">
    <property type="nucleotide sequence ID" value="NZ_FNVA01000006.1"/>
</dbReference>
<protein>
    <submittedName>
        <fullName evidence="2">Uncharacterized protein</fullName>
    </submittedName>
</protein>
<organism evidence="2 3">
    <name type="scientific">Bryocella elongata</name>
    <dbReference type="NCBI Taxonomy" id="863522"/>
    <lineage>
        <taxon>Bacteria</taxon>
        <taxon>Pseudomonadati</taxon>
        <taxon>Acidobacteriota</taxon>
        <taxon>Terriglobia</taxon>
        <taxon>Terriglobales</taxon>
        <taxon>Acidobacteriaceae</taxon>
        <taxon>Bryocella</taxon>
    </lineage>
</organism>
<keyword evidence="1" id="KW-0472">Membrane</keyword>
<dbReference type="OrthoDB" id="118112at2"/>
<dbReference type="AlphaFoldDB" id="A0A1H6AY64"/>
<dbReference type="Proteomes" id="UP000236728">
    <property type="component" value="Unassembled WGS sequence"/>
</dbReference>
<keyword evidence="1" id="KW-0812">Transmembrane</keyword>
<accession>A0A1H6AY64</accession>